<keyword evidence="1" id="KW-1133">Transmembrane helix</keyword>
<dbReference type="RefSeq" id="WP_152429483.1">
    <property type="nucleotide sequence ID" value="NZ_CBCSDK010000017.1"/>
</dbReference>
<feature type="transmembrane region" description="Helical" evidence="1">
    <location>
        <begin position="114"/>
        <end position="134"/>
    </location>
</feature>
<evidence type="ECO:0000313" key="2">
    <source>
        <dbReference type="EMBL" id="QFT25199.1"/>
    </source>
</evidence>
<feature type="transmembrane region" description="Helical" evidence="1">
    <location>
        <begin position="12"/>
        <end position="37"/>
    </location>
</feature>
<feature type="transmembrane region" description="Helical" evidence="1">
    <location>
        <begin position="299"/>
        <end position="318"/>
    </location>
</feature>
<evidence type="ECO:0000256" key="1">
    <source>
        <dbReference type="SAM" id="Phobius"/>
    </source>
</evidence>
<keyword evidence="3" id="KW-1185">Reference proteome</keyword>
<proteinExistence type="predicted"/>
<gene>
    <name evidence="2" type="ORF">FIV01_01915</name>
</gene>
<feature type="transmembrane region" description="Helical" evidence="1">
    <location>
        <begin position="254"/>
        <end position="278"/>
    </location>
</feature>
<feature type="transmembrane region" description="Helical" evidence="1">
    <location>
        <begin position="338"/>
        <end position="358"/>
    </location>
</feature>
<keyword evidence="1" id="KW-0812">Transmembrane</keyword>
<evidence type="ECO:0000313" key="3">
    <source>
        <dbReference type="Proteomes" id="UP000326936"/>
    </source>
</evidence>
<organism evidence="2 3">
    <name type="scientific">Vibrio aquimaris</name>
    <dbReference type="NCBI Taxonomy" id="2587862"/>
    <lineage>
        <taxon>Bacteria</taxon>
        <taxon>Pseudomonadati</taxon>
        <taxon>Pseudomonadota</taxon>
        <taxon>Gammaproteobacteria</taxon>
        <taxon>Vibrionales</taxon>
        <taxon>Vibrionaceae</taxon>
        <taxon>Vibrio</taxon>
    </lineage>
</organism>
<keyword evidence="1" id="KW-0472">Membrane</keyword>
<feature type="transmembrane region" description="Helical" evidence="1">
    <location>
        <begin position="79"/>
        <end position="102"/>
    </location>
</feature>
<dbReference type="AlphaFoldDB" id="A0A5P9CFW0"/>
<feature type="transmembrane region" description="Helical" evidence="1">
    <location>
        <begin position="155"/>
        <end position="172"/>
    </location>
</feature>
<feature type="transmembrane region" description="Helical" evidence="1">
    <location>
        <begin position="370"/>
        <end position="391"/>
    </location>
</feature>
<dbReference type="Proteomes" id="UP000326936">
    <property type="component" value="Chromosome"/>
</dbReference>
<feature type="transmembrane region" description="Helical" evidence="1">
    <location>
        <begin position="397"/>
        <end position="418"/>
    </location>
</feature>
<accession>A0A5P9CFW0</accession>
<name>A0A5P9CFW0_9VIBR</name>
<feature type="transmembrane region" description="Helical" evidence="1">
    <location>
        <begin position="223"/>
        <end position="248"/>
    </location>
</feature>
<dbReference type="OrthoDB" id="569269at2"/>
<sequence length="430" mass="47229">MQSRSRRYFRELVPMSLSDMVMALGDPIIIFALASLPNSTLNLAAFALGKAIAVFFESPIISVLPVSNMMSASKKSSEVLFRFVIVLGTILTLSMSIVGLLPESSELISVQSEVWQQASLMVLLLCPWPLMIAIRRYWQGQLIHAGNSKDIAKGAVLRCLVLITIAFFLSIATNSGVLITAGALLSGVLAELVYVRYRLSQIHVNDTQTQHTLPTNMMSMGRYYWPLAQSMISLWGARLMLPILIAFIGELQLAAWAAAWVLVISVSNGVRMLQQVVIRHLQNTSGKAYEIEREHLRKFALLVGIGFSLILGVIVYTPLSSPLLSMYVSGDSLLTNTIRPLLSVLFVLPLLMAIQHYFMGLLMLKNATQAIGKAALTANLYMVAGVALVVWINLPLYMVAVQILLAMMLEIALLGSAIKTRDLEPIQPKA</sequence>
<evidence type="ECO:0008006" key="4">
    <source>
        <dbReference type="Google" id="ProtNLM"/>
    </source>
</evidence>
<dbReference type="EMBL" id="CP045350">
    <property type="protein sequence ID" value="QFT25199.1"/>
    <property type="molecule type" value="Genomic_DNA"/>
</dbReference>
<feature type="transmembrane region" description="Helical" evidence="1">
    <location>
        <begin position="178"/>
        <end position="195"/>
    </location>
</feature>
<dbReference type="KEGG" id="vaq:FIV01_01915"/>
<protein>
    <recommendedName>
        <fullName evidence="4">Polysaccharide biosynthesis protein</fullName>
    </recommendedName>
</protein>
<feature type="transmembrane region" description="Helical" evidence="1">
    <location>
        <begin position="43"/>
        <end position="67"/>
    </location>
</feature>
<reference evidence="2 3" key="1">
    <citation type="submission" date="2019-10" db="EMBL/GenBank/DDBJ databases">
        <title>Complete genome sequence of Vibrio sp. strain THAF100, isolated from non-filtered water from the water column of tank 6 of a marine aquarium containing stony-coral fragments. Water maintained at 26 degree C.</title>
        <authorList>
            <person name="Ruckert C."/>
            <person name="Franco A."/>
            <person name="Kalinowski J."/>
            <person name="Glaeser S."/>
        </authorList>
    </citation>
    <scope>NUCLEOTIDE SEQUENCE [LARGE SCALE GENOMIC DNA]</scope>
    <source>
        <strain evidence="2 3">THAF100</strain>
    </source>
</reference>